<feature type="binding site" evidence="2">
    <location>
        <position position="57"/>
    </location>
    <ligand>
        <name>substrate</name>
    </ligand>
</feature>
<comment type="catalytic activity">
    <reaction evidence="2">
        <text>thiamine phosphate + ATP = thiamine diphosphate + ADP</text>
        <dbReference type="Rhea" id="RHEA:15913"/>
        <dbReference type="ChEBI" id="CHEBI:30616"/>
        <dbReference type="ChEBI" id="CHEBI:37575"/>
        <dbReference type="ChEBI" id="CHEBI:58937"/>
        <dbReference type="ChEBI" id="CHEBI:456216"/>
        <dbReference type="EC" id="2.7.4.16"/>
    </reaction>
</comment>
<evidence type="ECO:0000259" key="4">
    <source>
        <dbReference type="Pfam" id="PF02769"/>
    </source>
</evidence>
<dbReference type="RefSeq" id="WP_106153026.1">
    <property type="nucleotide sequence ID" value="NZ_PVTS01000007.1"/>
</dbReference>
<dbReference type="AlphaFoldDB" id="A0A2T0XMA8"/>
<feature type="domain" description="PurM-like N-terminal" evidence="3">
    <location>
        <begin position="31"/>
        <end position="145"/>
    </location>
</feature>
<dbReference type="InterPro" id="IPR016188">
    <property type="entry name" value="PurM-like_N"/>
</dbReference>
<dbReference type="GO" id="GO:0005524">
    <property type="term" value="F:ATP binding"/>
    <property type="evidence" value="ECO:0007669"/>
    <property type="project" value="UniProtKB-UniRule"/>
</dbReference>
<feature type="binding site" evidence="2">
    <location>
        <position position="50"/>
    </location>
    <ligand>
        <name>Mg(2+)</name>
        <dbReference type="ChEBI" id="CHEBI:18420"/>
        <label>2</label>
    </ligand>
</feature>
<comment type="pathway">
    <text evidence="2">Cofactor biosynthesis; thiamine diphosphate biosynthesis; thiamine diphosphate from thiamine phosphate: step 1/1.</text>
</comment>
<dbReference type="EMBL" id="QPIZ01000003">
    <property type="protein sequence ID" value="RCW38688.1"/>
    <property type="molecule type" value="Genomic_DNA"/>
</dbReference>
<feature type="binding site" evidence="2">
    <location>
        <position position="49"/>
    </location>
    <ligand>
        <name>Mg(2+)</name>
        <dbReference type="ChEBI" id="CHEBI:18420"/>
        <label>1</label>
    </ligand>
</feature>
<feature type="binding site" evidence="2">
    <location>
        <position position="127"/>
    </location>
    <ligand>
        <name>Mg(2+)</name>
        <dbReference type="ChEBI" id="CHEBI:18420"/>
        <label>1</label>
    </ligand>
</feature>
<feature type="binding site" evidence="2">
    <location>
        <position position="33"/>
    </location>
    <ligand>
        <name>Mg(2+)</name>
        <dbReference type="ChEBI" id="CHEBI:18420"/>
        <label>3</label>
    </ligand>
</feature>
<feature type="domain" description="PurM-like C-terminal" evidence="4">
    <location>
        <begin position="159"/>
        <end position="315"/>
    </location>
</feature>
<keyword evidence="2 5" id="KW-0418">Kinase</keyword>
<keyword evidence="1 2" id="KW-0784">Thiamine biosynthesis</keyword>
<feature type="binding site" evidence="2">
    <location>
        <position position="79"/>
    </location>
    <ligand>
        <name>Mg(2+)</name>
        <dbReference type="ChEBI" id="CHEBI:18420"/>
        <label>3</label>
    </ligand>
</feature>
<feature type="binding site" evidence="2">
    <location>
        <position position="48"/>
    </location>
    <ligand>
        <name>Mg(2+)</name>
        <dbReference type="ChEBI" id="CHEBI:18420"/>
        <label>4</label>
    </ligand>
</feature>
<dbReference type="Pfam" id="PF02769">
    <property type="entry name" value="AIRS_C"/>
    <property type="match status" value="1"/>
</dbReference>
<keyword evidence="2" id="KW-0067">ATP-binding</keyword>
<dbReference type="HAMAP" id="MF_02128">
    <property type="entry name" value="TMP_kinase"/>
    <property type="match status" value="1"/>
</dbReference>
<evidence type="ECO:0000256" key="2">
    <source>
        <dbReference type="HAMAP-Rule" id="MF_02128"/>
    </source>
</evidence>
<dbReference type="NCBIfam" id="TIGR01379">
    <property type="entry name" value="thiL"/>
    <property type="match status" value="1"/>
</dbReference>
<dbReference type="Gene3D" id="3.30.1330.10">
    <property type="entry name" value="PurM-like, N-terminal domain"/>
    <property type="match status" value="1"/>
</dbReference>
<dbReference type="PANTHER" id="PTHR30270">
    <property type="entry name" value="THIAMINE-MONOPHOSPHATE KINASE"/>
    <property type="match status" value="1"/>
</dbReference>
<sequence length="335" mass="36998">MKLSEIGEFGFIDRFSGKFSALNKNEEYGIGDDCAIMPLDDQYNQIVTTDLLIEDIHFLRSAITPFDLGYKALAVNLSDIAAMGGTPSASFLSIALPADTEVEYMDQVMEGYRSLSEKYRVPLLGGDTTKSPDKIVINVCVTGKVLKGKAKLRSSAMTGDYICVSGPLGDSAAGLNMLLNNINPDNQTKNLISWHNRPEPAITEGLWLGRQEGVNAMMDISDGIASDLKHILTRSGKGAVIHLENIPLSEALRATSRNNTIDVLKFALSGGEDYRLLFTVQSQDFEKIKKDYNKHFQTPLTCIGKITEENPGEIMWMQENRPFVFQKGGFNHFSQ</sequence>
<keyword evidence="6" id="KW-1185">Reference proteome</keyword>
<feature type="binding site" evidence="2">
    <location>
        <position position="272"/>
    </location>
    <ligand>
        <name>substrate</name>
    </ligand>
</feature>
<gene>
    <name evidence="2" type="primary">thiL</name>
    <name evidence="5" type="ORF">DFO77_103159</name>
</gene>
<feature type="binding site" evidence="2">
    <location>
        <begin position="126"/>
        <end position="127"/>
    </location>
    <ligand>
        <name>ATP</name>
        <dbReference type="ChEBI" id="CHEBI:30616"/>
    </ligand>
</feature>
<dbReference type="Proteomes" id="UP000252733">
    <property type="component" value="Unassembled WGS sequence"/>
</dbReference>
<dbReference type="GO" id="GO:0009229">
    <property type="term" value="P:thiamine diphosphate biosynthetic process"/>
    <property type="evidence" value="ECO:0007669"/>
    <property type="project" value="UniProtKB-UniRule"/>
</dbReference>
<name>A0A2T0XMA8_9BACT</name>
<feature type="binding site" evidence="2">
    <location>
        <position position="330"/>
    </location>
    <ligand>
        <name>substrate</name>
    </ligand>
</feature>
<feature type="binding site" evidence="2">
    <location>
        <position position="33"/>
    </location>
    <ligand>
        <name>Mg(2+)</name>
        <dbReference type="ChEBI" id="CHEBI:18420"/>
        <label>4</label>
    </ligand>
</feature>
<evidence type="ECO:0000313" key="6">
    <source>
        <dbReference type="Proteomes" id="UP000252733"/>
    </source>
</evidence>
<dbReference type="InterPro" id="IPR006283">
    <property type="entry name" value="ThiL-like"/>
</dbReference>
<keyword evidence="2" id="KW-0808">Transferase</keyword>
<proteinExistence type="inferred from homology"/>
<feature type="binding site" evidence="2">
    <location>
        <position position="79"/>
    </location>
    <ligand>
        <name>Mg(2+)</name>
        <dbReference type="ChEBI" id="CHEBI:18420"/>
        <label>4</label>
    </ligand>
</feature>
<dbReference type="PIRSF" id="PIRSF005303">
    <property type="entry name" value="Thiam_monoph_kin"/>
    <property type="match status" value="1"/>
</dbReference>
<evidence type="ECO:0000313" key="5">
    <source>
        <dbReference type="EMBL" id="RCW38688.1"/>
    </source>
</evidence>
<dbReference type="CDD" id="cd02194">
    <property type="entry name" value="ThiL"/>
    <property type="match status" value="1"/>
</dbReference>
<feature type="binding site" evidence="2">
    <location>
        <position position="153"/>
    </location>
    <ligand>
        <name>ATP</name>
        <dbReference type="ChEBI" id="CHEBI:30616"/>
    </ligand>
</feature>
<organism evidence="5 6">
    <name type="scientific">Marinilabilia salmonicolor</name>
    <dbReference type="NCBI Taxonomy" id="989"/>
    <lineage>
        <taxon>Bacteria</taxon>
        <taxon>Pseudomonadati</taxon>
        <taxon>Bacteroidota</taxon>
        <taxon>Bacteroidia</taxon>
        <taxon>Marinilabiliales</taxon>
        <taxon>Marinilabiliaceae</taxon>
        <taxon>Marinilabilia</taxon>
    </lineage>
</organism>
<evidence type="ECO:0000256" key="1">
    <source>
        <dbReference type="ARBA" id="ARBA00022977"/>
    </source>
</evidence>
<comment type="similarity">
    <text evidence="2">Belongs to the thiamine-monophosphate kinase family.</text>
</comment>
<dbReference type="SUPFAM" id="SSF55326">
    <property type="entry name" value="PurM N-terminal domain-like"/>
    <property type="match status" value="1"/>
</dbReference>
<dbReference type="GO" id="GO:0009228">
    <property type="term" value="P:thiamine biosynthetic process"/>
    <property type="evidence" value="ECO:0007669"/>
    <property type="project" value="UniProtKB-KW"/>
</dbReference>
<comment type="function">
    <text evidence="2">Catalyzes the ATP-dependent phosphorylation of thiamine-monophosphate (TMP) to form thiamine-pyrophosphate (TPP), the active form of vitamin B1.</text>
</comment>
<keyword evidence="2" id="KW-0460">Magnesium</keyword>
<evidence type="ECO:0000259" key="3">
    <source>
        <dbReference type="Pfam" id="PF00586"/>
    </source>
</evidence>
<dbReference type="Pfam" id="PF00586">
    <property type="entry name" value="AIRS"/>
    <property type="match status" value="1"/>
</dbReference>
<dbReference type="PANTHER" id="PTHR30270:SF0">
    <property type="entry name" value="THIAMINE-MONOPHOSPHATE KINASE"/>
    <property type="match status" value="1"/>
</dbReference>
<comment type="caution">
    <text evidence="5">The sequence shown here is derived from an EMBL/GenBank/DDBJ whole genome shotgun (WGS) entry which is preliminary data.</text>
</comment>
<dbReference type="SUPFAM" id="SSF56042">
    <property type="entry name" value="PurM C-terminal domain-like"/>
    <property type="match status" value="1"/>
</dbReference>
<dbReference type="OrthoDB" id="9802811at2"/>
<dbReference type="UniPathway" id="UPA00060">
    <property type="reaction ID" value="UER00142"/>
</dbReference>
<dbReference type="InterPro" id="IPR010918">
    <property type="entry name" value="PurM-like_C_dom"/>
</dbReference>
<dbReference type="InterPro" id="IPR036921">
    <property type="entry name" value="PurM-like_N_sf"/>
</dbReference>
<keyword evidence="2" id="KW-0479">Metal-binding</keyword>
<feature type="binding site" evidence="2">
    <location>
        <position position="79"/>
    </location>
    <ligand>
        <name>Mg(2+)</name>
        <dbReference type="ChEBI" id="CHEBI:18420"/>
        <label>2</label>
    </ligand>
</feature>
<accession>A0A2T0XMA8</accession>
<feature type="binding site" evidence="2">
    <location>
        <position position="219"/>
    </location>
    <ligand>
        <name>Mg(2+)</name>
        <dbReference type="ChEBI" id="CHEBI:18420"/>
        <label>3</label>
    </ligand>
</feature>
<dbReference type="Gene3D" id="3.90.650.10">
    <property type="entry name" value="PurM-like C-terminal domain"/>
    <property type="match status" value="1"/>
</dbReference>
<feature type="binding site" evidence="2">
    <location>
        <position position="222"/>
    </location>
    <ligand>
        <name>Mg(2+)</name>
        <dbReference type="ChEBI" id="CHEBI:18420"/>
        <label>5</label>
    </ligand>
</feature>
<comment type="caution">
    <text evidence="2">Lacks conserved residue(s) required for the propagation of feature annotation.</text>
</comment>
<dbReference type="GO" id="GO:0009030">
    <property type="term" value="F:thiamine-phosphate kinase activity"/>
    <property type="evidence" value="ECO:0007669"/>
    <property type="project" value="UniProtKB-UniRule"/>
</dbReference>
<feature type="binding site" evidence="2">
    <location>
        <position position="221"/>
    </location>
    <ligand>
        <name>ATP</name>
        <dbReference type="ChEBI" id="CHEBI:30616"/>
    </ligand>
</feature>
<dbReference type="EC" id="2.7.4.16" evidence="2"/>
<protein>
    <recommendedName>
        <fullName evidence="2">Thiamine-monophosphate kinase</fullName>
        <shortName evidence="2">TMP kinase</shortName>
        <shortName evidence="2">Thiamine-phosphate kinase</shortName>
        <ecNumber evidence="2">2.7.4.16</ecNumber>
    </recommendedName>
</protein>
<comment type="miscellaneous">
    <text evidence="2">Reaction mechanism of ThiL seems to utilize a direct, inline transfer of the gamma-phosphate of ATP to TMP rather than a phosphorylated enzyme intermediate.</text>
</comment>
<dbReference type="STRING" id="1168289.GCA_000259075_01062"/>
<feature type="binding site" evidence="2">
    <location>
        <position position="50"/>
    </location>
    <ligand>
        <name>Mg(2+)</name>
        <dbReference type="ChEBI" id="CHEBI:18420"/>
        <label>1</label>
    </ligand>
</feature>
<dbReference type="InterPro" id="IPR036676">
    <property type="entry name" value="PurM-like_C_sf"/>
</dbReference>
<reference evidence="5 6" key="1">
    <citation type="submission" date="2018-07" db="EMBL/GenBank/DDBJ databases">
        <title>Freshwater and sediment microbial communities from various areas in North America, analyzing microbe dynamics in response to fracking.</title>
        <authorList>
            <person name="Lamendella R."/>
        </authorList>
    </citation>
    <scope>NUCLEOTIDE SEQUENCE [LARGE SCALE GENOMIC DNA]</scope>
    <source>
        <strain evidence="5 6">160A</strain>
    </source>
</reference>
<keyword evidence="2" id="KW-0547">Nucleotide-binding</keyword>
<dbReference type="GO" id="GO:0000287">
    <property type="term" value="F:magnesium ion binding"/>
    <property type="evidence" value="ECO:0007669"/>
    <property type="project" value="UniProtKB-UniRule"/>
</dbReference>